<organism evidence="3 4">
    <name type="scientific">Rhodanobacter humi</name>
    <dbReference type="NCBI Taxonomy" id="1888173"/>
    <lineage>
        <taxon>Bacteria</taxon>
        <taxon>Pseudomonadati</taxon>
        <taxon>Pseudomonadota</taxon>
        <taxon>Gammaproteobacteria</taxon>
        <taxon>Lysobacterales</taxon>
        <taxon>Rhodanobacteraceae</taxon>
        <taxon>Rhodanobacter</taxon>
    </lineage>
</organism>
<dbReference type="PANTHER" id="PTHR46268">
    <property type="entry name" value="STRESS RESPONSE PROTEIN NHAX"/>
    <property type="match status" value="1"/>
</dbReference>
<evidence type="ECO:0000256" key="1">
    <source>
        <dbReference type="ARBA" id="ARBA00008791"/>
    </source>
</evidence>
<dbReference type="InterPro" id="IPR006016">
    <property type="entry name" value="UspA"/>
</dbReference>
<feature type="domain" description="UspA" evidence="2">
    <location>
        <begin position="150"/>
        <end position="271"/>
    </location>
</feature>
<comment type="similarity">
    <text evidence="1">Belongs to the universal stress protein A family.</text>
</comment>
<protein>
    <submittedName>
        <fullName evidence="3">Universal stress protein</fullName>
    </submittedName>
</protein>
<accession>A0ABV4AXB1</accession>
<evidence type="ECO:0000313" key="4">
    <source>
        <dbReference type="Proteomes" id="UP001562159"/>
    </source>
</evidence>
<reference evidence="3 4" key="1">
    <citation type="submission" date="2024-07" db="EMBL/GenBank/DDBJ databases">
        <title>Molecular mechanisms and environmental adaptations of flagellar loss and biofilm growth of Rhodanobacter under environmental stress.</title>
        <authorList>
            <person name="Chen M."/>
        </authorList>
    </citation>
    <scope>NUCLEOTIDE SEQUENCE [LARGE SCALE GENOMIC DNA]</scope>
    <source>
        <strain evidence="3 4">RS22</strain>
    </source>
</reference>
<dbReference type="PRINTS" id="PR01438">
    <property type="entry name" value="UNVRSLSTRESS"/>
</dbReference>
<proteinExistence type="inferred from homology"/>
<dbReference type="PANTHER" id="PTHR46268:SF15">
    <property type="entry name" value="UNIVERSAL STRESS PROTEIN HP_0031"/>
    <property type="match status" value="1"/>
</dbReference>
<dbReference type="CDD" id="cd00293">
    <property type="entry name" value="USP-like"/>
    <property type="match status" value="1"/>
</dbReference>
<dbReference type="Gene3D" id="3.40.50.12370">
    <property type="match status" value="1"/>
</dbReference>
<sequence>MKDILIHARDYRDHTPASLFGVRLAATLGASVTAVYTCPHPMHYIPGFDPPMTTAYVESALELVKEAVQARSSLQAWAASLGAPQFDWVVAQGRTSDALLQAITRHDLLVLDHPLNDRDSPWDLPDLILKSGMPCIVLPREEILPDRQIRRVAVAWNSSPEAMRAIHAAQPLLRGKEVLLLWGAAERDTGYGVEWDPPFSISQYLQRHGIEAEERTITAGHDDVGTVLLDASMKFGADLLVMGAYGRNRFSEWWLGGATRHVLAWADIPVLFRH</sequence>
<dbReference type="Pfam" id="PF00582">
    <property type="entry name" value="Usp"/>
    <property type="match status" value="1"/>
</dbReference>
<dbReference type="EMBL" id="JBGBPY010000001">
    <property type="protein sequence ID" value="MEY2184311.1"/>
    <property type="molecule type" value="Genomic_DNA"/>
</dbReference>
<comment type="caution">
    <text evidence="3">The sequence shown here is derived from an EMBL/GenBank/DDBJ whole genome shotgun (WGS) entry which is preliminary data.</text>
</comment>
<dbReference type="Proteomes" id="UP001562159">
    <property type="component" value="Unassembled WGS sequence"/>
</dbReference>
<name>A0ABV4AXB1_9GAMM</name>
<evidence type="ECO:0000313" key="3">
    <source>
        <dbReference type="EMBL" id="MEY2184311.1"/>
    </source>
</evidence>
<dbReference type="InterPro" id="IPR006015">
    <property type="entry name" value="Universal_stress_UspA"/>
</dbReference>
<keyword evidence="4" id="KW-1185">Reference proteome</keyword>
<gene>
    <name evidence="3" type="ORF">AB7878_18015</name>
</gene>
<dbReference type="SUPFAM" id="SSF52402">
    <property type="entry name" value="Adenine nucleotide alpha hydrolases-like"/>
    <property type="match status" value="2"/>
</dbReference>
<evidence type="ECO:0000259" key="2">
    <source>
        <dbReference type="Pfam" id="PF00582"/>
    </source>
</evidence>